<dbReference type="Pfam" id="PF00122">
    <property type="entry name" value="E1-E2_ATPase"/>
    <property type="match status" value="1"/>
</dbReference>
<keyword evidence="4" id="KW-1003">Cell membrane</keyword>
<dbReference type="InterPro" id="IPR059000">
    <property type="entry name" value="ATPase_P-type_domA"/>
</dbReference>
<dbReference type="InterPro" id="IPR018303">
    <property type="entry name" value="ATPase_P-typ_P_site"/>
</dbReference>
<dbReference type="GO" id="GO:0005886">
    <property type="term" value="C:plasma membrane"/>
    <property type="evidence" value="ECO:0007669"/>
    <property type="project" value="UniProtKB-SubCell"/>
</dbReference>
<feature type="transmembrane region" description="Helical" evidence="16">
    <location>
        <begin position="1137"/>
        <end position="1156"/>
    </location>
</feature>
<evidence type="ECO:0000256" key="2">
    <source>
        <dbReference type="ARBA" id="ARBA00006934"/>
    </source>
</evidence>
<dbReference type="GO" id="GO:0005524">
    <property type="term" value="F:ATP binding"/>
    <property type="evidence" value="ECO:0007669"/>
    <property type="project" value="UniProtKB-KW"/>
</dbReference>
<dbReference type="PANTHER" id="PTHR43294:SF21">
    <property type="entry name" value="CATION TRANSPORTING ATPASE"/>
    <property type="match status" value="1"/>
</dbReference>
<gene>
    <name evidence="18" type="primary">kpa1</name>
</gene>
<dbReference type="Gene3D" id="2.70.150.10">
    <property type="entry name" value="Calcium-transporting ATPase, cytoplasmic transduction domain A"/>
    <property type="match status" value="1"/>
</dbReference>
<dbReference type="InterPro" id="IPR023299">
    <property type="entry name" value="ATPase_P-typ_cyto_dom_N"/>
</dbReference>
<dbReference type="InterPro" id="IPR004014">
    <property type="entry name" value="ATPase_P-typ_cation-transptr_N"/>
</dbReference>
<dbReference type="Pfam" id="PF13246">
    <property type="entry name" value="Cation_ATPase"/>
    <property type="match status" value="1"/>
</dbReference>
<dbReference type="InterPro" id="IPR001757">
    <property type="entry name" value="P_typ_ATPase"/>
</dbReference>
<feature type="transmembrane region" description="Helical" evidence="16">
    <location>
        <begin position="1104"/>
        <end position="1125"/>
    </location>
</feature>
<evidence type="ECO:0000259" key="17">
    <source>
        <dbReference type="SMART" id="SM00831"/>
    </source>
</evidence>
<feature type="transmembrane region" description="Helical" evidence="16">
    <location>
        <begin position="307"/>
        <end position="332"/>
    </location>
</feature>
<evidence type="ECO:0000256" key="7">
    <source>
        <dbReference type="ARBA" id="ARBA00022692"/>
    </source>
</evidence>
<dbReference type="InterPro" id="IPR008250">
    <property type="entry name" value="ATPase_P-typ_transduc_dom_A_sf"/>
</dbReference>
<keyword evidence="7 16" id="KW-0812">Transmembrane</keyword>
<evidence type="ECO:0000256" key="3">
    <source>
        <dbReference type="ARBA" id="ARBA00022448"/>
    </source>
</evidence>
<keyword evidence="6" id="KW-0597">Phosphoprotein</keyword>
<comment type="subcellular location">
    <subcellularLocation>
        <location evidence="1">Cell membrane</location>
        <topology evidence="1">Multi-pass membrane protein</topology>
    </subcellularLocation>
</comment>
<reference evidence="18" key="1">
    <citation type="journal article" date="2005" name="J. Bioenerg. Biomembr.">
        <title>Sodium, potassium-atpases in algae and oomycetes.</title>
        <authorList>
            <person name="Barrero-Gil J."/>
            <person name="Garciadeblas B."/>
            <person name="Benito B."/>
        </authorList>
    </citation>
    <scope>NUCLEOTIDE SEQUENCE</scope>
</reference>
<feature type="transmembrane region" description="Helical" evidence="16">
    <location>
        <begin position="80"/>
        <end position="99"/>
    </location>
</feature>
<dbReference type="InterPro" id="IPR044492">
    <property type="entry name" value="P_typ_ATPase_HD_dom"/>
</dbReference>
<dbReference type="InterPro" id="IPR006068">
    <property type="entry name" value="ATPase_P-typ_cation-transptr_C"/>
</dbReference>
<dbReference type="PANTHER" id="PTHR43294">
    <property type="entry name" value="SODIUM/POTASSIUM-TRANSPORTING ATPASE SUBUNIT ALPHA"/>
    <property type="match status" value="1"/>
</dbReference>
<proteinExistence type="inferred from homology"/>
<feature type="domain" description="Cation-transporting P-type ATPase N-terminal" evidence="17">
    <location>
        <begin position="23"/>
        <end position="97"/>
    </location>
</feature>
<dbReference type="PROSITE" id="PS00154">
    <property type="entry name" value="ATPASE_E1_E2"/>
    <property type="match status" value="1"/>
</dbReference>
<dbReference type="SFLD" id="SFLDG00002">
    <property type="entry name" value="C1.7:_P-type_atpase_like"/>
    <property type="match status" value="1"/>
</dbReference>
<dbReference type="FunFam" id="2.70.150.10:FF:000003">
    <property type="entry name" value="Sodium/potassium-transporting ATPase subunit alpha"/>
    <property type="match status" value="1"/>
</dbReference>
<dbReference type="GO" id="GO:0006883">
    <property type="term" value="P:intracellular sodium ion homeostasis"/>
    <property type="evidence" value="ECO:0007669"/>
    <property type="project" value="TreeGrafter"/>
</dbReference>
<feature type="region of interest" description="Disordered" evidence="15">
    <location>
        <begin position="192"/>
        <end position="215"/>
    </location>
</feature>
<evidence type="ECO:0000256" key="4">
    <source>
        <dbReference type="ARBA" id="ARBA00022475"/>
    </source>
</evidence>
<feature type="transmembrane region" description="Helical" evidence="16">
    <location>
        <begin position="1072"/>
        <end position="1092"/>
    </location>
</feature>
<organism evidence="18">
    <name type="scientific">Flabellia petiolata</name>
    <dbReference type="NCBI Taxonomy" id="189428"/>
    <lineage>
        <taxon>Eukaryota</taxon>
        <taxon>Viridiplantae</taxon>
        <taxon>Chlorophyta</taxon>
        <taxon>core chlorophytes</taxon>
        <taxon>Ulvophyceae</taxon>
        <taxon>TCBD clade</taxon>
        <taxon>Bryopsidales</taxon>
        <taxon>Halimedineae</taxon>
        <taxon>Halimedaceae</taxon>
        <taxon>Udoteae</taxon>
        <taxon>Flabellia</taxon>
    </lineage>
</organism>
<dbReference type="InterPro" id="IPR036412">
    <property type="entry name" value="HAD-like_sf"/>
</dbReference>
<dbReference type="Pfam" id="PF00690">
    <property type="entry name" value="Cation_ATPase_N"/>
    <property type="match status" value="1"/>
</dbReference>
<evidence type="ECO:0000313" key="18">
    <source>
        <dbReference type="EMBL" id="CAI99406.1"/>
    </source>
</evidence>
<dbReference type="Gene3D" id="3.40.1110.10">
    <property type="entry name" value="Calcium-transporting ATPase, cytoplasmic domain N"/>
    <property type="match status" value="1"/>
</dbReference>
<dbReference type="NCBIfam" id="TIGR01106">
    <property type="entry name" value="ATPase-IIC_X-K"/>
    <property type="match status" value="1"/>
</dbReference>
<dbReference type="FunFam" id="1.20.1110.10:FF:000095">
    <property type="entry name" value="Sodium/potassium-transporting ATPase subunit alpha-1"/>
    <property type="match status" value="1"/>
</dbReference>
<dbReference type="PRINTS" id="PR00121">
    <property type="entry name" value="NAKATPASE"/>
</dbReference>
<keyword evidence="5" id="KW-0633">Potassium transport</keyword>
<dbReference type="GO" id="GO:0005391">
    <property type="term" value="F:P-type sodium:potassium-exchanging transporter activity"/>
    <property type="evidence" value="ECO:0007669"/>
    <property type="project" value="TreeGrafter"/>
</dbReference>
<evidence type="ECO:0000256" key="15">
    <source>
        <dbReference type="SAM" id="MobiDB-lite"/>
    </source>
</evidence>
<keyword evidence="11" id="KW-1278">Translocase</keyword>
<keyword evidence="9" id="KW-0067">ATP-binding</keyword>
<dbReference type="GO" id="GO:0030007">
    <property type="term" value="P:intracellular potassium ion homeostasis"/>
    <property type="evidence" value="ECO:0007669"/>
    <property type="project" value="TreeGrafter"/>
</dbReference>
<dbReference type="Pfam" id="PF00689">
    <property type="entry name" value="Cation_ATPase_C"/>
    <property type="match status" value="2"/>
</dbReference>
<evidence type="ECO:0000256" key="11">
    <source>
        <dbReference type="ARBA" id="ARBA00022967"/>
    </source>
</evidence>
<keyword evidence="3" id="KW-0813">Transport</keyword>
<keyword evidence="12 16" id="KW-1133">Transmembrane helix</keyword>
<evidence type="ECO:0000256" key="6">
    <source>
        <dbReference type="ARBA" id="ARBA00022553"/>
    </source>
</evidence>
<dbReference type="GO" id="GO:1990573">
    <property type="term" value="P:potassium ion import across plasma membrane"/>
    <property type="evidence" value="ECO:0007669"/>
    <property type="project" value="TreeGrafter"/>
</dbReference>
<feature type="transmembrane region" description="Helical" evidence="16">
    <location>
        <begin position="105"/>
        <end position="125"/>
    </location>
</feature>
<dbReference type="InterPro" id="IPR023298">
    <property type="entry name" value="ATPase_P-typ_TM_dom_sf"/>
</dbReference>
<dbReference type="NCBIfam" id="TIGR01494">
    <property type="entry name" value="ATPase_P-type"/>
    <property type="match status" value="3"/>
</dbReference>
<dbReference type="Gene3D" id="3.40.50.1000">
    <property type="entry name" value="HAD superfamily/HAD-like"/>
    <property type="match status" value="1"/>
</dbReference>
<dbReference type="PRINTS" id="PR00119">
    <property type="entry name" value="CATATPASE"/>
</dbReference>
<dbReference type="SUPFAM" id="SSF56784">
    <property type="entry name" value="HAD-like"/>
    <property type="match status" value="1"/>
</dbReference>
<keyword evidence="8" id="KW-0547">Nucleotide-binding</keyword>
<dbReference type="FunFam" id="3.40.50.1000:FF:000083">
    <property type="entry name" value="Sodium/potassium-transporting ATPase subunit alpha"/>
    <property type="match status" value="1"/>
</dbReference>
<dbReference type="SUPFAM" id="SSF81665">
    <property type="entry name" value="Calcium ATPase, transmembrane domain M"/>
    <property type="match status" value="1"/>
</dbReference>
<evidence type="ECO:0000256" key="8">
    <source>
        <dbReference type="ARBA" id="ARBA00022741"/>
    </source>
</evidence>
<evidence type="ECO:0000256" key="10">
    <source>
        <dbReference type="ARBA" id="ARBA00022958"/>
    </source>
</evidence>
<name>Q4LB56_9CHLO</name>
<dbReference type="SUPFAM" id="SSF81653">
    <property type="entry name" value="Calcium ATPase, transduction domain A"/>
    <property type="match status" value="1"/>
</dbReference>
<sequence length="1178" mass="129450">MSQKAKSNKSSRAEDLRKDIPIVEHTWTTEKLLKHFNIESVAGLTSAQVQQQESQFGKNQLTPPKTIPAWLKFLHQFQNFFAILLLVGGVFCFTAYALSSDDDTNLYLGVVLMLVVFITATFSFLQEAKSEKIMEGFKNLIPKKCRVIRDGTTQVIDAVDLVPGDVVEMSDGDQVPADIRVIAATDLKVDNSSLTGESEPQTRVPDVEHGTDENGNPKFIPPIEAANLAFYTTIISSGSGRGIVVGTGDHTVMGQIAGLATETSAEASPISKEIKKFIQLISVIAISLGITFFVLGLVLGTNIVSNVVFTIGIIVANVPEGLLATVTVSLALTAKRMHSKNVLVKNLEAVETLGSTTVIASDKTGTLTQNRMTVQHCWYNGQIFRCPAARNVPQLNAALNAGTIGEEPVYSKEDPTFKALQTVASLCNSSNFILKDQHDENAKAIDLASSTARSDFNLLGLDCTSDASEAGLAKCFELLRHLEEYRAANPVLFEIKFNSTNKWALTIHRPENAEINPHPVLLLKGAPERVLKMCKNIMIDGKEVPLDADWETKYTTAYETLGGLGERVLGFAIKNMKEHSLNYPFSAKPNPNFAMDDLTFVGLISLIDPPREGVPEAVTRCKCARIKVFMVTGDHPITALAIAKQVGIIDQEKWDAGKAAVVKGDDIRGWMDMPDAAAQKAEWDKALSHEQIVWARVSPAHKLLIVENAQLRGEVVAVTGDGVNDAPALKKGDIGVAMGIAGKDVSKEAADMILMDDNFASIVNGVEEGRLIFDNLKKSIAYTLTSNIPEIAPFLLYITINLPLPLSTVLILCVDLGTDMIPAISLAYEQKESDIMDRPPRNAATDRLVNQRLISFAYLQIGVMQALAGFFTYMIILNDFGYTPGMLMGHGLSWEDRSIMCTVNDNLRPNECGYGCATPKKSFDGSSTLYGERNAVNLAFCEEGCQVPFPGTSDPFSEFTPDGFRGFTAGAEAVCGRTCSWYNGLSTEEKASYVEARSDDTSPLRYILTAEDEELFSTLCDETNFPDSPKYGFPNRGAFEGDDTAPVGSFYWWDGKRQLWPNTEFQINALQYAQTAYFVSIVVVQWADLLIAKTRKLSVFQQGLSNGFMNFGLVFETCLAILLVYTPPFNTVFGTRPIHFVHWFPGVPWSLLIFVYDELRKLCIRNNPGGWLDKFTYW</sequence>
<keyword evidence="10" id="KW-0630">Potassium</keyword>
<dbReference type="InterPro" id="IPR023214">
    <property type="entry name" value="HAD_sf"/>
</dbReference>
<keyword evidence="13" id="KW-0406">Ion transport</keyword>
<protein>
    <submittedName>
        <fullName evidence="18">P-type ATPase</fullName>
    </submittedName>
</protein>
<evidence type="ECO:0000256" key="1">
    <source>
        <dbReference type="ARBA" id="ARBA00004651"/>
    </source>
</evidence>
<dbReference type="SMART" id="SM00831">
    <property type="entry name" value="Cation_ATPase_N"/>
    <property type="match status" value="1"/>
</dbReference>
<dbReference type="InterPro" id="IPR005775">
    <property type="entry name" value="P-type_ATPase_IIC"/>
</dbReference>
<dbReference type="GO" id="GO:1902600">
    <property type="term" value="P:proton transmembrane transport"/>
    <property type="evidence" value="ECO:0007669"/>
    <property type="project" value="TreeGrafter"/>
</dbReference>
<accession>Q4LB56</accession>
<dbReference type="GO" id="GO:0036376">
    <property type="term" value="P:sodium ion export across plasma membrane"/>
    <property type="evidence" value="ECO:0007669"/>
    <property type="project" value="TreeGrafter"/>
</dbReference>
<feature type="transmembrane region" description="Helical" evidence="16">
    <location>
        <begin position="856"/>
        <end position="876"/>
    </location>
</feature>
<evidence type="ECO:0000256" key="16">
    <source>
        <dbReference type="SAM" id="Phobius"/>
    </source>
</evidence>
<evidence type="ECO:0000256" key="5">
    <source>
        <dbReference type="ARBA" id="ARBA00022538"/>
    </source>
</evidence>
<dbReference type="SFLD" id="SFLDF00027">
    <property type="entry name" value="p-type_atpase"/>
    <property type="match status" value="1"/>
</dbReference>
<dbReference type="InterPro" id="IPR050510">
    <property type="entry name" value="Cation_transp_ATPase_P-type"/>
</dbReference>
<evidence type="ECO:0000256" key="14">
    <source>
        <dbReference type="ARBA" id="ARBA00023136"/>
    </source>
</evidence>
<keyword evidence="14 16" id="KW-0472">Membrane</keyword>
<feature type="compositionally biased region" description="Polar residues" evidence="15">
    <location>
        <begin position="192"/>
        <end position="201"/>
    </location>
</feature>
<dbReference type="AlphaFoldDB" id="Q4LB56"/>
<evidence type="ECO:0000256" key="13">
    <source>
        <dbReference type="ARBA" id="ARBA00023065"/>
    </source>
</evidence>
<dbReference type="SFLD" id="SFLDS00003">
    <property type="entry name" value="Haloacid_Dehalogenase"/>
    <property type="match status" value="1"/>
</dbReference>
<evidence type="ECO:0000256" key="9">
    <source>
        <dbReference type="ARBA" id="ARBA00022840"/>
    </source>
</evidence>
<evidence type="ECO:0000256" key="12">
    <source>
        <dbReference type="ARBA" id="ARBA00022989"/>
    </source>
</evidence>
<dbReference type="GO" id="GO:0016887">
    <property type="term" value="F:ATP hydrolysis activity"/>
    <property type="evidence" value="ECO:0007669"/>
    <property type="project" value="InterPro"/>
</dbReference>
<dbReference type="Gene3D" id="1.20.1110.10">
    <property type="entry name" value="Calcium-transporting ATPase, transmembrane domain"/>
    <property type="match status" value="2"/>
</dbReference>
<comment type="similarity">
    <text evidence="2">Belongs to the cation transport ATPase (P-type) (TC 3.A.3) family. Type IIC subfamily.</text>
</comment>
<feature type="transmembrane region" description="Helical" evidence="16">
    <location>
        <begin position="277"/>
        <end position="301"/>
    </location>
</feature>
<dbReference type="SUPFAM" id="SSF81660">
    <property type="entry name" value="Metal cation-transporting ATPase, ATP-binding domain N"/>
    <property type="match status" value="1"/>
</dbReference>
<dbReference type="EMBL" id="AJ972675">
    <property type="protein sequence ID" value="CAI99406.1"/>
    <property type="molecule type" value="Genomic_DNA"/>
</dbReference>